<keyword evidence="3" id="KW-1185">Reference proteome</keyword>
<keyword evidence="1" id="KW-1133">Transmembrane helix</keyword>
<evidence type="ECO:0000256" key="1">
    <source>
        <dbReference type="SAM" id="Phobius"/>
    </source>
</evidence>
<reference evidence="2 3" key="1">
    <citation type="submission" date="2021-03" db="EMBL/GenBank/DDBJ databases">
        <title>Genomic Encyclopedia of Type Strains, Phase IV (KMG-IV): sequencing the most valuable type-strain genomes for metagenomic binning, comparative biology and taxonomic classification.</title>
        <authorList>
            <person name="Goeker M."/>
        </authorList>
    </citation>
    <scope>NUCLEOTIDE SEQUENCE [LARGE SCALE GENOMIC DNA]</scope>
    <source>
        <strain evidence="2 3">DSM 27563</strain>
    </source>
</reference>
<keyword evidence="1" id="KW-0812">Transmembrane</keyword>
<comment type="caution">
    <text evidence="2">The sequence shown here is derived from an EMBL/GenBank/DDBJ whole genome shotgun (WGS) entry which is preliminary data.</text>
</comment>
<feature type="transmembrane region" description="Helical" evidence="1">
    <location>
        <begin position="12"/>
        <end position="30"/>
    </location>
</feature>
<name>A0ABS4KAP9_9FIRM</name>
<evidence type="ECO:0000313" key="2">
    <source>
        <dbReference type="EMBL" id="MBP2024837.1"/>
    </source>
</evidence>
<protein>
    <recommendedName>
        <fullName evidence="4">DUF5050 domain-containing protein</fullName>
    </recommendedName>
</protein>
<dbReference type="Proteomes" id="UP001519306">
    <property type="component" value="Unassembled WGS sequence"/>
</dbReference>
<proteinExistence type="predicted"/>
<organism evidence="2 3">
    <name type="scientific">Peptoniphilus stercorisuis</name>
    <dbReference type="NCBI Taxonomy" id="1436965"/>
    <lineage>
        <taxon>Bacteria</taxon>
        <taxon>Bacillati</taxon>
        <taxon>Bacillota</taxon>
        <taxon>Tissierellia</taxon>
        <taxon>Tissierellales</taxon>
        <taxon>Peptoniphilaceae</taxon>
        <taxon>Peptoniphilus</taxon>
    </lineage>
</organism>
<dbReference type="EMBL" id="JAGGLJ010000003">
    <property type="protein sequence ID" value="MBP2024837.1"/>
    <property type="molecule type" value="Genomic_DNA"/>
</dbReference>
<gene>
    <name evidence="2" type="ORF">J2Z71_000360</name>
</gene>
<dbReference type="RefSeq" id="WP_210060145.1">
    <property type="nucleotide sequence ID" value="NZ_JAGGLJ010000003.1"/>
</dbReference>
<keyword evidence="1" id="KW-0472">Membrane</keyword>
<sequence length="366" mass="41873">MEKFTQKQKKIGLIAIIVIAALIFIFINRGRLNHNKEIKKELTIGITDSAKDFHISSQSTMLWDDKTLYFCDKSGEPFKKITRKEENLTVFFTNNYAFIYDPDIKKLYEYSELGEHLNTIKVPAEVFNVEYQNKNIIIHAKRNGTEYLYNLKTDGSLNEAYKTDNYILTYDIEEPKKNYAVTEITTSANGYKNILTYAIDGEKKTKEALSEVGLFVCSNKKSTTLITDKNIYKFTKDENITKKVPNISDVISDGNNLYLLHSGIISKYNKNLEETEKYILAANVEKIIKVSNSLYAYGKNDIGGEIGTRNEFYTRLGSSVEKVEINGLTIAALKEGRVSIYKVVNSRDHNKNTLKDISKEQDKKND</sequence>
<evidence type="ECO:0000313" key="3">
    <source>
        <dbReference type="Proteomes" id="UP001519306"/>
    </source>
</evidence>
<accession>A0ABS4KAP9</accession>
<evidence type="ECO:0008006" key="4">
    <source>
        <dbReference type="Google" id="ProtNLM"/>
    </source>
</evidence>